<dbReference type="AlphaFoldDB" id="A0A4Y2NJ37"/>
<sequence>MATPIVRFIPHRILRMGHLKAIIYETPVDSIEDVVARLSIAAANVREMPGIIGTVCQPFLRRYQACINVVNRNFEHLL</sequence>
<comment type="caution">
    <text evidence="1">The sequence shown here is derived from an EMBL/GenBank/DDBJ whole genome shotgun (WGS) entry which is preliminary data.</text>
</comment>
<evidence type="ECO:0000313" key="1">
    <source>
        <dbReference type="EMBL" id="GBN39311.1"/>
    </source>
</evidence>
<accession>A0A4Y2NJ37</accession>
<name>A0A4Y2NJ37_ARAVE</name>
<evidence type="ECO:0000313" key="2">
    <source>
        <dbReference type="Proteomes" id="UP000499080"/>
    </source>
</evidence>
<proteinExistence type="predicted"/>
<dbReference type="Proteomes" id="UP000499080">
    <property type="component" value="Unassembled WGS sequence"/>
</dbReference>
<gene>
    <name evidence="1" type="ORF">AVEN_54364_1</name>
</gene>
<protein>
    <submittedName>
        <fullName evidence="1">Uncharacterized protein</fullName>
    </submittedName>
</protein>
<reference evidence="1 2" key="1">
    <citation type="journal article" date="2019" name="Sci. Rep.">
        <title>Orb-weaving spider Araneus ventricosus genome elucidates the spidroin gene catalogue.</title>
        <authorList>
            <person name="Kono N."/>
            <person name="Nakamura H."/>
            <person name="Ohtoshi R."/>
            <person name="Moran D.A.P."/>
            <person name="Shinohara A."/>
            <person name="Yoshida Y."/>
            <person name="Fujiwara M."/>
            <person name="Mori M."/>
            <person name="Tomita M."/>
            <person name="Arakawa K."/>
        </authorList>
    </citation>
    <scope>NUCLEOTIDE SEQUENCE [LARGE SCALE GENOMIC DNA]</scope>
</reference>
<dbReference type="EMBL" id="BGPR01009325">
    <property type="protein sequence ID" value="GBN39311.1"/>
    <property type="molecule type" value="Genomic_DNA"/>
</dbReference>
<keyword evidence="2" id="KW-1185">Reference proteome</keyword>
<organism evidence="1 2">
    <name type="scientific">Araneus ventricosus</name>
    <name type="common">Orbweaver spider</name>
    <name type="synonym">Epeira ventricosa</name>
    <dbReference type="NCBI Taxonomy" id="182803"/>
    <lineage>
        <taxon>Eukaryota</taxon>
        <taxon>Metazoa</taxon>
        <taxon>Ecdysozoa</taxon>
        <taxon>Arthropoda</taxon>
        <taxon>Chelicerata</taxon>
        <taxon>Arachnida</taxon>
        <taxon>Araneae</taxon>
        <taxon>Araneomorphae</taxon>
        <taxon>Entelegynae</taxon>
        <taxon>Araneoidea</taxon>
        <taxon>Araneidae</taxon>
        <taxon>Araneus</taxon>
    </lineage>
</organism>